<feature type="binding site" evidence="5">
    <location>
        <position position="276"/>
    </location>
    <ligand>
        <name>substrate</name>
    </ligand>
</feature>
<comment type="similarity">
    <text evidence="5">Belongs to the Orn/Lys/Arg decarboxylase class-II family. LysA subfamily.</text>
</comment>
<feature type="binding site" evidence="5">
    <location>
        <position position="343"/>
    </location>
    <ligand>
        <name>substrate</name>
    </ligand>
</feature>
<protein>
    <recommendedName>
        <fullName evidence="5 6">Diaminopimelate decarboxylase</fullName>
        <shortName evidence="5">DAP decarboxylase</shortName>
        <shortName evidence="5">DAPDC</shortName>
        <ecNumber evidence="5 6">4.1.1.20</ecNumber>
    </recommendedName>
</protein>
<feature type="domain" description="Orn/DAP/Arg decarboxylase 2 N-terminal" evidence="9">
    <location>
        <begin position="35"/>
        <end position="280"/>
    </location>
</feature>
<sequence>MSEFHYQNGEMFAEQVSLTQLAESVGTPAYVYSRSAIEAAYQEYAEPLADMPHKICFAVKANSNLGVLNVLAKQDAGFDIVSVGELERVIAAGGKPDNVVFSGVGKQDHEICRALEVGVWCFNIESIPELDRLQDIAADMGKTASVSLRVNPNVDAQTHPYISTGLKDNKFGIDIEKADEIYLRASRLSNISIQGVDCHIGSQLTSMDPFLDALDLLLALVDRLAEKGIKLSHLDLGGGLGVTYKNEQPPAKADFIKAVRERIGKRKLSLVLEPGRSIIANAGVLLTRVELLKHTDHKNFAVIDGAMNDLIRPALYGSWHAINPVIPRGGEEQVYDVVGPVCETSDFLGKERSLCLESGDLLAVMSAGAYGMVMASNFNTRGRPAEVMVDGSKADLVRRRETVADQLALECLPGEKACF</sequence>
<dbReference type="PROSITE" id="PS00879">
    <property type="entry name" value="ODR_DC_2_2"/>
    <property type="match status" value="1"/>
</dbReference>
<dbReference type="GO" id="GO:0008836">
    <property type="term" value="F:diaminopimelate decarboxylase activity"/>
    <property type="evidence" value="ECO:0007669"/>
    <property type="project" value="UniProtKB-EC"/>
</dbReference>
<evidence type="ECO:0000259" key="8">
    <source>
        <dbReference type="Pfam" id="PF00278"/>
    </source>
</evidence>
<dbReference type="Gene3D" id="2.40.37.10">
    <property type="entry name" value="Lyase, Ornithine Decarboxylase, Chain A, domain 1"/>
    <property type="match status" value="1"/>
</dbReference>
<comment type="caution">
    <text evidence="10">The sequence shown here is derived from an EMBL/GenBank/DDBJ whole genome shotgun (WGS) entry which is preliminary data.</text>
</comment>
<dbReference type="InterPro" id="IPR022643">
    <property type="entry name" value="De-COase2_C"/>
</dbReference>
<keyword evidence="3 5" id="KW-0663">Pyridoxal phosphate</keyword>
<dbReference type="PRINTS" id="PR01181">
    <property type="entry name" value="DAPDCRBXLASE"/>
</dbReference>
<dbReference type="PANTHER" id="PTHR43727:SF2">
    <property type="entry name" value="GROUP IV DECARBOXYLASE"/>
    <property type="match status" value="1"/>
</dbReference>
<dbReference type="Proteomes" id="UP001203338">
    <property type="component" value="Unassembled WGS sequence"/>
</dbReference>
<reference evidence="10 11" key="1">
    <citation type="submission" date="2022-05" db="EMBL/GenBank/DDBJ databases">
        <authorList>
            <person name="Park J.-S."/>
        </authorList>
    </citation>
    <scope>NUCLEOTIDE SEQUENCE [LARGE SCALE GENOMIC DNA]</scope>
    <source>
        <strain evidence="10 11">2012CJ34-2</strain>
    </source>
</reference>
<evidence type="ECO:0000313" key="11">
    <source>
        <dbReference type="Proteomes" id="UP001203338"/>
    </source>
</evidence>
<evidence type="ECO:0000256" key="6">
    <source>
        <dbReference type="NCBIfam" id="TIGR01048"/>
    </source>
</evidence>
<evidence type="ECO:0000259" key="9">
    <source>
        <dbReference type="Pfam" id="PF02784"/>
    </source>
</evidence>
<dbReference type="InterPro" id="IPR029066">
    <property type="entry name" value="PLP-binding_barrel"/>
</dbReference>
<dbReference type="InterPro" id="IPR000183">
    <property type="entry name" value="Orn/DAP/Arg_de-COase"/>
</dbReference>
<feature type="binding site" evidence="5">
    <location>
        <position position="370"/>
    </location>
    <ligand>
        <name>pyridoxal 5'-phosphate</name>
        <dbReference type="ChEBI" id="CHEBI:597326"/>
    </ligand>
</feature>
<dbReference type="PRINTS" id="PR01179">
    <property type="entry name" value="ODADCRBXLASE"/>
</dbReference>
<feature type="binding site" evidence="5">
    <location>
        <position position="370"/>
    </location>
    <ligand>
        <name>substrate</name>
    </ligand>
</feature>
<evidence type="ECO:0000256" key="4">
    <source>
        <dbReference type="ARBA" id="ARBA00023239"/>
    </source>
</evidence>
<dbReference type="NCBIfam" id="TIGR01048">
    <property type="entry name" value="lysA"/>
    <property type="match status" value="1"/>
</dbReference>
<keyword evidence="5" id="KW-0028">Amino-acid biosynthesis</keyword>
<comment type="pathway">
    <text evidence="5 7">Amino-acid biosynthesis; L-lysine biosynthesis via DAP pathway; L-lysine from DL-2,6-diaminopimelate: step 1/1.</text>
</comment>
<dbReference type="PANTHER" id="PTHR43727">
    <property type="entry name" value="DIAMINOPIMELATE DECARBOXYLASE"/>
    <property type="match status" value="1"/>
</dbReference>
<feature type="binding site" evidence="5">
    <location>
        <position position="312"/>
    </location>
    <ligand>
        <name>substrate</name>
    </ligand>
</feature>
<evidence type="ECO:0000256" key="3">
    <source>
        <dbReference type="ARBA" id="ARBA00022898"/>
    </source>
</evidence>
<feature type="modified residue" description="N6-(pyridoxal phosphate)lysine" evidence="5">
    <location>
        <position position="60"/>
    </location>
</feature>
<dbReference type="InterPro" id="IPR022657">
    <property type="entry name" value="De-COase2_CS"/>
</dbReference>
<evidence type="ECO:0000256" key="5">
    <source>
        <dbReference type="HAMAP-Rule" id="MF_02120"/>
    </source>
</evidence>
<feature type="domain" description="Orn/DAP/Arg decarboxylase 2 C-terminal" evidence="8">
    <location>
        <begin position="30"/>
        <end position="368"/>
    </location>
</feature>
<comment type="cofactor">
    <cofactor evidence="1 5 7">
        <name>pyridoxal 5'-phosphate</name>
        <dbReference type="ChEBI" id="CHEBI:597326"/>
    </cofactor>
</comment>
<feature type="binding site" evidence="5">
    <location>
        <begin position="273"/>
        <end position="276"/>
    </location>
    <ligand>
        <name>pyridoxal 5'-phosphate</name>
        <dbReference type="ChEBI" id="CHEBI:597326"/>
    </ligand>
</feature>
<dbReference type="EC" id="4.1.1.20" evidence="5 6"/>
<dbReference type="HAMAP" id="MF_02120">
    <property type="entry name" value="LysA"/>
    <property type="match status" value="1"/>
</dbReference>
<dbReference type="InterPro" id="IPR002986">
    <property type="entry name" value="DAP_deCOOHase_LysA"/>
</dbReference>
<proteinExistence type="inferred from homology"/>
<keyword evidence="4 5" id="KW-0456">Lyase</keyword>
<gene>
    <name evidence="5 10" type="primary">lysA</name>
    <name evidence="10" type="ORF">M3P05_19765</name>
</gene>
<evidence type="ECO:0000256" key="7">
    <source>
        <dbReference type="RuleBase" id="RU003738"/>
    </source>
</evidence>
<dbReference type="Pfam" id="PF02784">
    <property type="entry name" value="Orn_Arg_deC_N"/>
    <property type="match status" value="1"/>
</dbReference>
<keyword evidence="2 5" id="KW-0210">Decarboxylase</keyword>
<dbReference type="RefSeq" id="WP_249701847.1">
    <property type="nucleotide sequence ID" value="NZ_JAMFLX010000051.1"/>
</dbReference>
<dbReference type="SUPFAM" id="SSF51419">
    <property type="entry name" value="PLP-binding barrel"/>
    <property type="match status" value="1"/>
</dbReference>
<comment type="catalytic activity">
    <reaction evidence="5 7">
        <text>meso-2,6-diaminopimelate + H(+) = L-lysine + CO2</text>
        <dbReference type="Rhea" id="RHEA:15101"/>
        <dbReference type="ChEBI" id="CHEBI:15378"/>
        <dbReference type="ChEBI" id="CHEBI:16526"/>
        <dbReference type="ChEBI" id="CHEBI:32551"/>
        <dbReference type="ChEBI" id="CHEBI:57791"/>
        <dbReference type="EC" id="4.1.1.20"/>
    </reaction>
</comment>
<evidence type="ECO:0000256" key="1">
    <source>
        <dbReference type="ARBA" id="ARBA00001933"/>
    </source>
</evidence>
<keyword evidence="11" id="KW-1185">Reference proteome</keyword>
<evidence type="ECO:0000256" key="2">
    <source>
        <dbReference type="ARBA" id="ARBA00022793"/>
    </source>
</evidence>
<accession>A0ABT0PLA8</accession>
<feature type="binding site" evidence="5">
    <location>
        <position position="239"/>
    </location>
    <ligand>
        <name>pyridoxal 5'-phosphate</name>
        <dbReference type="ChEBI" id="CHEBI:597326"/>
    </ligand>
</feature>
<comment type="function">
    <text evidence="5">Specifically catalyzes the decarboxylation of meso-diaminopimelate (meso-DAP) to L-lysine.</text>
</comment>
<dbReference type="CDD" id="cd06828">
    <property type="entry name" value="PLPDE_III_DapDC"/>
    <property type="match status" value="1"/>
</dbReference>
<dbReference type="SUPFAM" id="SSF50621">
    <property type="entry name" value="Alanine racemase C-terminal domain-like"/>
    <property type="match status" value="1"/>
</dbReference>
<dbReference type="InterPro" id="IPR022644">
    <property type="entry name" value="De-COase2_N"/>
</dbReference>
<dbReference type="EMBL" id="JAMFLX010000051">
    <property type="protein sequence ID" value="MCL6272162.1"/>
    <property type="molecule type" value="Genomic_DNA"/>
</dbReference>
<feature type="binding site" evidence="5">
    <location>
        <position position="316"/>
    </location>
    <ligand>
        <name>substrate</name>
    </ligand>
</feature>
<name>A0ABT0PLA8_9GAMM</name>
<comment type="subunit">
    <text evidence="5">Homodimer.</text>
</comment>
<organism evidence="10 11">
    <name type="scientific">Parendozoicomonas callyspongiae</name>
    <dbReference type="NCBI Taxonomy" id="2942213"/>
    <lineage>
        <taxon>Bacteria</taxon>
        <taxon>Pseudomonadati</taxon>
        <taxon>Pseudomonadota</taxon>
        <taxon>Gammaproteobacteria</taxon>
        <taxon>Oceanospirillales</taxon>
        <taxon>Endozoicomonadaceae</taxon>
        <taxon>Parendozoicomonas</taxon>
    </lineage>
</organism>
<keyword evidence="5 7" id="KW-0457">Lysine biosynthesis</keyword>
<dbReference type="Pfam" id="PF00278">
    <property type="entry name" value="Orn_DAP_Arg_deC"/>
    <property type="match status" value="1"/>
</dbReference>
<dbReference type="InterPro" id="IPR009006">
    <property type="entry name" value="Ala_racemase/Decarboxylase_C"/>
</dbReference>
<evidence type="ECO:0000313" key="10">
    <source>
        <dbReference type="EMBL" id="MCL6272162.1"/>
    </source>
</evidence>
<dbReference type="Gene3D" id="3.20.20.10">
    <property type="entry name" value="Alanine racemase"/>
    <property type="match status" value="1"/>
</dbReference>